<comment type="similarity">
    <text evidence="1">Belongs to the UPF0749 family.</text>
</comment>
<feature type="coiled-coil region" evidence="2">
    <location>
        <begin position="86"/>
        <end position="113"/>
    </location>
</feature>
<protein>
    <submittedName>
        <fullName evidence="4">Uncharacterized conserved protein YlxW, UPF0749 family</fullName>
    </submittedName>
</protein>
<sequence>MPEPQQPDRLDRLDQPEGPEQPEQPDQSDPPGRARLLRDLGRPRRSQIVVAVLLALLGFGAVVQVRTTDADSSYAGYREQDLIDVLNGLSNTTQRAQSELSRLEQRRDDLKSTTLRRQAALDEAKSQVDTLNVLAGRIPVTGPGVRVTVTEETAEINVDSFIDLIQELRSTGAEAIQVNRKVRLVAQSSFDKVAGGLLVDGTVLEPPYVVEAIGEPSLLSGAITFLRGPKDEFEDDGATVDVQELNRVDIRAVRTDDDEGSGSSGGQG</sequence>
<dbReference type="Proteomes" id="UP000198832">
    <property type="component" value="Unassembled WGS sequence"/>
</dbReference>
<dbReference type="AlphaFoldDB" id="A0A1I1NDR2"/>
<dbReference type="GO" id="GO:0005886">
    <property type="term" value="C:plasma membrane"/>
    <property type="evidence" value="ECO:0007669"/>
    <property type="project" value="TreeGrafter"/>
</dbReference>
<dbReference type="InterPro" id="IPR010273">
    <property type="entry name" value="DUF881"/>
</dbReference>
<name>A0A1I1NDR2_9ACTN</name>
<reference evidence="4 5" key="1">
    <citation type="submission" date="2016-10" db="EMBL/GenBank/DDBJ databases">
        <authorList>
            <person name="de Groot N.N."/>
        </authorList>
    </citation>
    <scope>NUCLEOTIDE SEQUENCE [LARGE SCALE GENOMIC DNA]</scope>
    <source>
        <strain evidence="4 5">CGMCC 1.7056</strain>
    </source>
</reference>
<accession>A0A1I1NDR2</accession>
<gene>
    <name evidence="4" type="ORF">SAMN04487968_11640</name>
</gene>
<dbReference type="Pfam" id="PF05949">
    <property type="entry name" value="DUF881"/>
    <property type="match status" value="1"/>
</dbReference>
<dbReference type="EMBL" id="FOLB01000016">
    <property type="protein sequence ID" value="SFC95625.1"/>
    <property type="molecule type" value="Genomic_DNA"/>
</dbReference>
<feature type="region of interest" description="Disordered" evidence="3">
    <location>
        <begin position="1"/>
        <end position="33"/>
    </location>
</feature>
<proteinExistence type="inferred from homology"/>
<dbReference type="OrthoDB" id="3211287at2"/>
<keyword evidence="5" id="KW-1185">Reference proteome</keyword>
<organism evidence="4 5">
    <name type="scientific">Nocardioides terrae</name>
    <dbReference type="NCBI Taxonomy" id="574651"/>
    <lineage>
        <taxon>Bacteria</taxon>
        <taxon>Bacillati</taxon>
        <taxon>Actinomycetota</taxon>
        <taxon>Actinomycetes</taxon>
        <taxon>Propionibacteriales</taxon>
        <taxon>Nocardioidaceae</taxon>
        <taxon>Nocardioides</taxon>
    </lineage>
</organism>
<dbReference type="Gene3D" id="3.30.70.1880">
    <property type="entry name" value="Protein of unknown function DUF881"/>
    <property type="match status" value="1"/>
</dbReference>
<dbReference type="PANTHER" id="PTHR37313:SF2">
    <property type="entry name" value="UPF0749 PROTEIN YLXX"/>
    <property type="match status" value="1"/>
</dbReference>
<evidence type="ECO:0000256" key="3">
    <source>
        <dbReference type="SAM" id="MobiDB-lite"/>
    </source>
</evidence>
<keyword evidence="2" id="KW-0175">Coiled coil</keyword>
<dbReference type="RefSeq" id="WP_091126332.1">
    <property type="nucleotide sequence ID" value="NZ_FOLB01000016.1"/>
</dbReference>
<evidence type="ECO:0000256" key="1">
    <source>
        <dbReference type="ARBA" id="ARBA00009108"/>
    </source>
</evidence>
<feature type="compositionally biased region" description="Basic and acidic residues" evidence="3">
    <location>
        <begin position="1"/>
        <end position="15"/>
    </location>
</feature>
<evidence type="ECO:0000256" key="2">
    <source>
        <dbReference type="SAM" id="Coils"/>
    </source>
</evidence>
<evidence type="ECO:0000313" key="5">
    <source>
        <dbReference type="Proteomes" id="UP000198832"/>
    </source>
</evidence>
<dbReference type="PANTHER" id="PTHR37313">
    <property type="entry name" value="UPF0749 PROTEIN RV1825"/>
    <property type="match status" value="1"/>
</dbReference>
<evidence type="ECO:0000313" key="4">
    <source>
        <dbReference type="EMBL" id="SFC95625.1"/>
    </source>
</evidence>
<dbReference type="STRING" id="574651.SAMN04487968_11640"/>